<accession>A0A9X4E2X0</accession>
<evidence type="ECO:0000313" key="2">
    <source>
        <dbReference type="EMBL" id="MDD9328229.1"/>
    </source>
</evidence>
<reference evidence="3" key="2">
    <citation type="submission" date="2024-02" db="EMBL/GenBank/DDBJ databases">
        <title>Neisseria leonii sp. nov.</title>
        <authorList>
            <person name="Boutroux M."/>
            <person name="Favre-Rochex S."/>
            <person name="Gorgette O."/>
            <person name="Touak G."/>
            <person name="Muhle E."/>
            <person name="Chesneau O."/>
            <person name="Clermont D."/>
            <person name="Rahi P."/>
        </authorList>
    </citation>
    <scope>NUCLEOTIDE SEQUENCE</scope>
    <source>
        <strain evidence="3">51.81</strain>
    </source>
</reference>
<dbReference type="SUPFAM" id="SSF52540">
    <property type="entry name" value="P-loop containing nucleoside triphosphate hydrolases"/>
    <property type="match status" value="1"/>
</dbReference>
<dbReference type="Gene3D" id="3.40.50.300">
    <property type="entry name" value="P-loop containing nucleotide triphosphate hydrolases"/>
    <property type="match status" value="1"/>
</dbReference>
<dbReference type="InterPro" id="IPR027417">
    <property type="entry name" value="P-loop_NTPase"/>
</dbReference>
<dbReference type="EMBL" id="CP146598">
    <property type="protein sequence ID" value="WWY03110.1"/>
    <property type="molecule type" value="Genomic_DNA"/>
</dbReference>
<dbReference type="RefSeq" id="WP_274585334.1">
    <property type="nucleotide sequence ID" value="NZ_CP146598.1"/>
</dbReference>
<name>A0A9X4E2X0_9NEIS</name>
<dbReference type="AlphaFoldDB" id="A0A9X4E2X0"/>
<keyword evidence="4" id="KW-1185">Reference proteome</keyword>
<evidence type="ECO:0000256" key="1">
    <source>
        <dbReference type="SAM" id="MobiDB-lite"/>
    </source>
</evidence>
<evidence type="ECO:0008006" key="5">
    <source>
        <dbReference type="Google" id="ProtNLM"/>
    </source>
</evidence>
<sequence length="246" mass="27999">MSRELKYKEWLLNAPKIHYSRLQQFVPLEYLGEAQAAAPAGVQYTHYGNATEQVYAKFGMPFPLYDYQKAWVDAFADKPAAGMYLEVGAGKTGAATVAALYHRLKHGGHTIVLMPPVLIRQWYEWLHTVEGAGSVLMYKGTPPVRSKLDLDHDFVLMSLDIFKRDFRRIYDFFYDRNVTLIVDEAVSVKNPATQNHKCVWAFQNLDTRALDMPQRKKSAAMPKPAKPQEDGNAVSRLKALLKEKFS</sequence>
<feature type="region of interest" description="Disordered" evidence="1">
    <location>
        <begin position="213"/>
        <end position="233"/>
    </location>
</feature>
<organism evidence="2">
    <name type="scientific">Neisseria leonii</name>
    <dbReference type="NCBI Taxonomy" id="2995413"/>
    <lineage>
        <taxon>Bacteria</taxon>
        <taxon>Pseudomonadati</taxon>
        <taxon>Pseudomonadota</taxon>
        <taxon>Betaproteobacteria</taxon>
        <taxon>Neisseriales</taxon>
        <taxon>Neisseriaceae</taxon>
        <taxon>Neisseria</taxon>
    </lineage>
</organism>
<gene>
    <name evidence="2" type="ORF">ORY91_001649</name>
    <name evidence="3" type="ORF">V9W64_10590</name>
</gene>
<protein>
    <recommendedName>
        <fullName evidence="5">Helicase ATP-binding domain-containing protein</fullName>
    </recommendedName>
</protein>
<reference evidence="2" key="1">
    <citation type="submission" date="2022-10" db="EMBL/GenBank/DDBJ databases">
        <authorList>
            <person name="Boutroux M."/>
        </authorList>
    </citation>
    <scope>NUCLEOTIDE SEQUENCE</scope>
    <source>
        <strain evidence="2">51.81</strain>
    </source>
</reference>
<dbReference type="EMBL" id="JAPQFL010000005">
    <property type="protein sequence ID" value="MDD9328229.1"/>
    <property type="molecule type" value="Genomic_DNA"/>
</dbReference>
<dbReference type="Proteomes" id="UP001149607">
    <property type="component" value="Chromosome"/>
</dbReference>
<proteinExistence type="predicted"/>
<evidence type="ECO:0000313" key="4">
    <source>
        <dbReference type="Proteomes" id="UP001149607"/>
    </source>
</evidence>
<evidence type="ECO:0000313" key="3">
    <source>
        <dbReference type="EMBL" id="WWY03110.1"/>
    </source>
</evidence>